<dbReference type="InterPro" id="IPR007475">
    <property type="entry name" value="UbiK"/>
</dbReference>
<dbReference type="PANTHER" id="PTHR38040:SF1">
    <property type="entry name" value="UBIQUINONE BIOSYNTHESIS ACCESSORY FACTOR UBIK"/>
    <property type="match status" value="1"/>
</dbReference>
<dbReference type="EMBL" id="JBBDHC010000010">
    <property type="protein sequence ID" value="MEJ1249640.1"/>
    <property type="molecule type" value="Genomic_DNA"/>
</dbReference>
<comment type="caution">
    <text evidence="2">The sequence shown here is derived from an EMBL/GenBank/DDBJ whole genome shotgun (WGS) entry which is preliminary data.</text>
</comment>
<evidence type="ECO:0000313" key="2">
    <source>
        <dbReference type="EMBL" id="MEJ1249640.1"/>
    </source>
</evidence>
<reference evidence="2 3" key="1">
    <citation type="journal article" date="2016" name="Antonie Van Leeuwenhoek">
        <title>Denitratimonas tolerans gen. nov., sp. nov., a denitrifying bacterium isolated from a bioreactor for tannery wastewater treatment.</title>
        <authorList>
            <person name="Han S.I."/>
            <person name="Kim J.O."/>
            <person name="Lee Y.R."/>
            <person name="Ekpeghere K.I."/>
            <person name="Koh S.C."/>
            <person name="Whang K.S."/>
        </authorList>
    </citation>
    <scope>NUCLEOTIDE SEQUENCE [LARGE SCALE GENOMIC DNA]</scope>
    <source>
        <strain evidence="2 3">KACC 17565</strain>
    </source>
</reference>
<dbReference type="AlphaFoldDB" id="A0AAW9R1G6"/>
<comment type="pathway">
    <text evidence="1">Cofactor biosynthesis; ubiquinone biosynthesis.</text>
</comment>
<keyword evidence="1" id="KW-0963">Cytoplasm</keyword>
<sequence>MVNLQLADDLAQRLGALLPPSLADARADLEKTFRAALQAGLQRLELVTREEFEVQRALLLRTRARLEALEYAIAMRDSLEATPSA</sequence>
<dbReference type="HAMAP" id="MF_02216">
    <property type="entry name" value="UbiK"/>
    <property type="match status" value="1"/>
</dbReference>
<proteinExistence type="inferred from homology"/>
<keyword evidence="3" id="KW-1185">Reference proteome</keyword>
<dbReference type="RefSeq" id="WP_337335358.1">
    <property type="nucleotide sequence ID" value="NZ_JBBDHC010000010.1"/>
</dbReference>
<dbReference type="Pfam" id="PF04380">
    <property type="entry name" value="BMFP"/>
    <property type="match status" value="1"/>
</dbReference>
<accession>A0AAW9R1G6</accession>
<dbReference type="GO" id="GO:0005829">
    <property type="term" value="C:cytosol"/>
    <property type="evidence" value="ECO:0007669"/>
    <property type="project" value="TreeGrafter"/>
</dbReference>
<comment type="function">
    <text evidence="1">Required for efficient ubiquinone (coenzyme Q) biosynthesis. UbiK is probably an accessory factor of Ubi enzymes and facilitates ubiquinone biosynthesis by acting as an assembly factor, a targeting factor, or both.</text>
</comment>
<keyword evidence="1" id="KW-0831">Ubiquinone biosynthesis</keyword>
<organism evidence="2 3">
    <name type="scientific">Denitratimonas tolerans</name>
    <dbReference type="NCBI Taxonomy" id="1338420"/>
    <lineage>
        <taxon>Bacteria</taxon>
        <taxon>Pseudomonadati</taxon>
        <taxon>Pseudomonadota</taxon>
        <taxon>Gammaproteobacteria</taxon>
        <taxon>Lysobacterales</taxon>
        <taxon>Lysobacteraceae</taxon>
        <taxon>Denitratimonas</taxon>
    </lineage>
</organism>
<dbReference type="GO" id="GO:0006744">
    <property type="term" value="P:ubiquinone biosynthetic process"/>
    <property type="evidence" value="ECO:0007669"/>
    <property type="project" value="UniProtKB-UniRule"/>
</dbReference>
<dbReference type="PANTHER" id="PTHR38040">
    <property type="entry name" value="UBIQUINONE BIOSYNTHESIS ACCESSORY FACTOR UBIK"/>
    <property type="match status" value="1"/>
</dbReference>
<protein>
    <recommendedName>
        <fullName evidence="1">Ubiquinone biosynthesis accessory factor UbiK</fullName>
    </recommendedName>
</protein>
<evidence type="ECO:0000313" key="3">
    <source>
        <dbReference type="Proteomes" id="UP001364472"/>
    </source>
</evidence>
<name>A0AAW9R1G6_9GAMM</name>
<dbReference type="Proteomes" id="UP001364472">
    <property type="component" value="Unassembled WGS sequence"/>
</dbReference>
<evidence type="ECO:0000256" key="1">
    <source>
        <dbReference type="HAMAP-Rule" id="MF_02216"/>
    </source>
</evidence>
<comment type="similarity">
    <text evidence="1">Belongs to the UbiK family.</text>
</comment>
<gene>
    <name evidence="1" type="primary">ubiK</name>
    <name evidence="2" type="ORF">WB794_08145</name>
</gene>
<comment type="subcellular location">
    <subcellularLocation>
        <location evidence="1">Cytoplasm</location>
    </subcellularLocation>
</comment>